<accession>A0AAN6VUR3</accession>
<evidence type="ECO:0000256" key="5">
    <source>
        <dbReference type="ARBA" id="ARBA00038219"/>
    </source>
</evidence>
<comment type="similarity">
    <text evidence="5">Belongs to the PIR protein family.</text>
</comment>
<reference evidence="8" key="1">
    <citation type="journal article" date="2023" name="Mol. Phylogenet. Evol.">
        <title>Genome-scale phylogeny and comparative genomics of the fungal order Sordariales.</title>
        <authorList>
            <person name="Hensen N."/>
            <person name="Bonometti L."/>
            <person name="Westerberg I."/>
            <person name="Brannstrom I.O."/>
            <person name="Guillou S."/>
            <person name="Cros-Aarteil S."/>
            <person name="Calhoun S."/>
            <person name="Haridas S."/>
            <person name="Kuo A."/>
            <person name="Mondo S."/>
            <person name="Pangilinan J."/>
            <person name="Riley R."/>
            <person name="LaButti K."/>
            <person name="Andreopoulos B."/>
            <person name="Lipzen A."/>
            <person name="Chen C."/>
            <person name="Yan M."/>
            <person name="Daum C."/>
            <person name="Ng V."/>
            <person name="Clum A."/>
            <person name="Steindorff A."/>
            <person name="Ohm R.A."/>
            <person name="Martin F."/>
            <person name="Silar P."/>
            <person name="Natvig D.O."/>
            <person name="Lalanne C."/>
            <person name="Gautier V."/>
            <person name="Ament-Velasquez S.L."/>
            <person name="Kruys A."/>
            <person name="Hutchinson M.I."/>
            <person name="Powell A.J."/>
            <person name="Barry K."/>
            <person name="Miller A.N."/>
            <person name="Grigoriev I.V."/>
            <person name="Debuchy R."/>
            <person name="Gladieux P."/>
            <person name="Hiltunen Thoren M."/>
            <person name="Johannesson H."/>
        </authorList>
    </citation>
    <scope>NUCLEOTIDE SEQUENCE</scope>
    <source>
        <strain evidence="8">CBS 538.74</strain>
    </source>
</reference>
<proteinExistence type="inferred from homology"/>
<keyword evidence="9" id="KW-1185">Reference proteome</keyword>
<dbReference type="PANTHER" id="PTHR47254:SF1">
    <property type="entry name" value="CELL WALL MANNOPROTEIN CIS3-RELATED"/>
    <property type="match status" value="1"/>
</dbReference>
<feature type="domain" description="Cell wall mannoprotein PIR1-like C-terminal" evidence="7">
    <location>
        <begin position="65"/>
        <end position="138"/>
    </location>
</feature>
<name>A0AAN6VUR3_9PEZI</name>
<dbReference type="InterPro" id="IPR054508">
    <property type="entry name" value="PIR1-like_C"/>
</dbReference>
<evidence type="ECO:0000256" key="3">
    <source>
        <dbReference type="ARBA" id="ARBA00022525"/>
    </source>
</evidence>
<evidence type="ECO:0000256" key="2">
    <source>
        <dbReference type="ARBA" id="ARBA00022512"/>
    </source>
</evidence>
<organism evidence="8 9">
    <name type="scientific">Chaetomidium leptoderma</name>
    <dbReference type="NCBI Taxonomy" id="669021"/>
    <lineage>
        <taxon>Eukaryota</taxon>
        <taxon>Fungi</taxon>
        <taxon>Dikarya</taxon>
        <taxon>Ascomycota</taxon>
        <taxon>Pezizomycotina</taxon>
        <taxon>Sordariomycetes</taxon>
        <taxon>Sordariomycetidae</taxon>
        <taxon>Sordariales</taxon>
        <taxon>Chaetomiaceae</taxon>
        <taxon>Chaetomidium</taxon>
    </lineage>
</organism>
<comment type="subcellular location">
    <subcellularLocation>
        <location evidence="1">Secreted</location>
        <location evidence="1">Cell wall</location>
    </subcellularLocation>
</comment>
<comment type="caution">
    <text evidence="8">The sequence shown here is derived from an EMBL/GenBank/DDBJ whole genome shotgun (WGS) entry which is preliminary data.</text>
</comment>
<dbReference type="Pfam" id="PF22799">
    <property type="entry name" value="PIR1-like_C"/>
    <property type="match status" value="1"/>
</dbReference>
<evidence type="ECO:0000256" key="4">
    <source>
        <dbReference type="ARBA" id="ARBA00022729"/>
    </source>
</evidence>
<keyword evidence="4" id="KW-0732">Signal</keyword>
<gene>
    <name evidence="8" type="ORF">C8A00DRAFT_30551</name>
</gene>
<evidence type="ECO:0000313" key="8">
    <source>
        <dbReference type="EMBL" id="KAK4156586.1"/>
    </source>
</evidence>
<keyword evidence="3" id="KW-0964">Secreted</keyword>
<dbReference type="InterPro" id="IPR051153">
    <property type="entry name" value="Yeast_CWMannoprotein_PIR"/>
</dbReference>
<dbReference type="GO" id="GO:0031505">
    <property type="term" value="P:fungal-type cell wall organization"/>
    <property type="evidence" value="ECO:0007669"/>
    <property type="project" value="TreeGrafter"/>
</dbReference>
<dbReference type="Proteomes" id="UP001302745">
    <property type="component" value="Unassembled WGS sequence"/>
</dbReference>
<protein>
    <recommendedName>
        <fullName evidence="7">Cell wall mannoprotein PIR1-like C-terminal domain-containing protein</fullName>
    </recommendedName>
</protein>
<evidence type="ECO:0000259" key="7">
    <source>
        <dbReference type="Pfam" id="PF22799"/>
    </source>
</evidence>
<evidence type="ECO:0000256" key="1">
    <source>
        <dbReference type="ARBA" id="ARBA00004191"/>
    </source>
</evidence>
<evidence type="ECO:0000256" key="6">
    <source>
        <dbReference type="SAM" id="MobiDB-lite"/>
    </source>
</evidence>
<dbReference type="GO" id="GO:0009277">
    <property type="term" value="C:fungal-type cell wall"/>
    <property type="evidence" value="ECO:0007669"/>
    <property type="project" value="TreeGrafter"/>
</dbReference>
<dbReference type="EMBL" id="MU856865">
    <property type="protein sequence ID" value="KAK4156586.1"/>
    <property type="molecule type" value="Genomic_DNA"/>
</dbReference>
<evidence type="ECO:0000313" key="9">
    <source>
        <dbReference type="Proteomes" id="UP001302745"/>
    </source>
</evidence>
<dbReference type="GO" id="GO:0005199">
    <property type="term" value="F:structural constituent of cell wall"/>
    <property type="evidence" value="ECO:0007669"/>
    <property type="project" value="TreeGrafter"/>
</dbReference>
<feature type="region of interest" description="Disordered" evidence="6">
    <location>
        <begin position="1"/>
        <end position="25"/>
    </location>
</feature>
<sequence length="300" mass="29857">MVASAIAQGVTDKVAPKGDPPGGCEPTADGKFEISIIPLNKRDLGLENRAACSSEGTLVVQLSGGVLVDDHGRTGYIASNYQFQFDNPPQAGALFTAGFSHCTNGSLALGSSAVFWQCASGTFFNLYDRWSAEQCSPVNIIVLPCGGAAEAQGTPSVGGGGGGGQTVVGTQVVTTTVVVPLGDGQPQVITSTTVIQVCQVGDGQVQAHTTPCTCPGGIPTPVVSLPPASQYSDGQVQVTPGLSSVSVPGAQETAATSGPAVVPTGAPLANGATIPAIGGIRGRVGAALMVALMVGGLVWV</sequence>
<reference evidence="8" key="2">
    <citation type="submission" date="2023-05" db="EMBL/GenBank/DDBJ databases">
        <authorList>
            <consortium name="Lawrence Berkeley National Laboratory"/>
            <person name="Steindorff A."/>
            <person name="Hensen N."/>
            <person name="Bonometti L."/>
            <person name="Westerberg I."/>
            <person name="Brannstrom I.O."/>
            <person name="Guillou S."/>
            <person name="Cros-Aarteil S."/>
            <person name="Calhoun S."/>
            <person name="Haridas S."/>
            <person name="Kuo A."/>
            <person name="Mondo S."/>
            <person name="Pangilinan J."/>
            <person name="Riley R."/>
            <person name="Labutti K."/>
            <person name="Andreopoulos B."/>
            <person name="Lipzen A."/>
            <person name="Chen C."/>
            <person name="Yanf M."/>
            <person name="Daum C."/>
            <person name="Ng V."/>
            <person name="Clum A."/>
            <person name="Ohm R."/>
            <person name="Martin F."/>
            <person name="Silar P."/>
            <person name="Natvig D."/>
            <person name="Lalanne C."/>
            <person name="Gautier V."/>
            <person name="Ament-Velasquez S.L."/>
            <person name="Kruys A."/>
            <person name="Hutchinson M.I."/>
            <person name="Powell A.J."/>
            <person name="Barry K."/>
            <person name="Miller A.N."/>
            <person name="Grigoriev I.V."/>
            <person name="Debuchy R."/>
            <person name="Gladieux P."/>
            <person name="Thoren M.H."/>
            <person name="Johannesson H."/>
        </authorList>
    </citation>
    <scope>NUCLEOTIDE SEQUENCE</scope>
    <source>
        <strain evidence="8">CBS 538.74</strain>
    </source>
</reference>
<dbReference type="PANTHER" id="PTHR47254">
    <property type="entry name" value="CELL WALL MANNOPROTEIN CIS3-RELATED"/>
    <property type="match status" value="1"/>
</dbReference>
<dbReference type="AlphaFoldDB" id="A0AAN6VUR3"/>
<keyword evidence="2" id="KW-0134">Cell wall</keyword>